<dbReference type="Gene3D" id="1.20.5.430">
    <property type="match status" value="1"/>
</dbReference>
<dbReference type="InterPro" id="IPR035965">
    <property type="entry name" value="PAS-like_dom_sf"/>
</dbReference>
<protein>
    <submittedName>
        <fullName evidence="2">Transcriptional regulator PpsR</fullName>
    </submittedName>
</protein>
<feature type="domain" description="PAS" evidence="1">
    <location>
        <begin position="160"/>
        <end position="231"/>
    </location>
</feature>
<dbReference type="InterPro" id="IPR011785">
    <property type="entry name" value="Tscrpt_reg_PpsR-CrtJ"/>
</dbReference>
<dbReference type="PROSITE" id="PS50112">
    <property type="entry name" value="PAS"/>
    <property type="match status" value="1"/>
</dbReference>
<gene>
    <name evidence="2" type="primary">ppsR</name>
    <name evidence="2" type="ORF">CH339_08660</name>
</gene>
<dbReference type="Pfam" id="PF13426">
    <property type="entry name" value="PAS_9"/>
    <property type="match status" value="1"/>
</dbReference>
<dbReference type="Gene3D" id="3.30.450.20">
    <property type="entry name" value="PAS domain"/>
    <property type="match status" value="3"/>
</dbReference>
<evidence type="ECO:0000259" key="1">
    <source>
        <dbReference type="PROSITE" id="PS50112"/>
    </source>
</evidence>
<dbReference type="AlphaFoldDB" id="A0A327JQD4"/>
<dbReference type="CDD" id="cd00130">
    <property type="entry name" value="PAS"/>
    <property type="match status" value="1"/>
</dbReference>
<evidence type="ECO:0000313" key="2">
    <source>
        <dbReference type="EMBL" id="RAI27786.1"/>
    </source>
</evidence>
<dbReference type="OrthoDB" id="5499170at2"/>
<dbReference type="NCBIfam" id="TIGR02040">
    <property type="entry name" value="PpsR-CrtJ"/>
    <property type="match status" value="1"/>
</dbReference>
<proteinExistence type="predicted"/>
<dbReference type="Pfam" id="PF02954">
    <property type="entry name" value="HTH_8"/>
    <property type="match status" value="1"/>
</dbReference>
<dbReference type="InterPro" id="IPR000014">
    <property type="entry name" value="PAS"/>
</dbReference>
<evidence type="ECO:0000313" key="3">
    <source>
        <dbReference type="Proteomes" id="UP000249299"/>
    </source>
</evidence>
<dbReference type="SUPFAM" id="SSF46689">
    <property type="entry name" value="Homeodomain-like"/>
    <property type="match status" value="1"/>
</dbReference>
<reference evidence="2 3" key="1">
    <citation type="submission" date="2017-07" db="EMBL/GenBank/DDBJ databases">
        <title>Draft Genome Sequences of Select Purple Nonsulfur Bacteria.</title>
        <authorList>
            <person name="Lasarre B."/>
            <person name="Mckinlay J.B."/>
        </authorList>
    </citation>
    <scope>NUCLEOTIDE SEQUENCE [LARGE SCALE GENOMIC DNA]</scope>
    <source>
        <strain evidence="2 3">DSM 11290</strain>
    </source>
</reference>
<dbReference type="InterPro" id="IPR009057">
    <property type="entry name" value="Homeodomain-like_sf"/>
</dbReference>
<dbReference type="Proteomes" id="UP000249299">
    <property type="component" value="Unassembled WGS sequence"/>
</dbReference>
<dbReference type="SMART" id="SM00091">
    <property type="entry name" value="PAS"/>
    <property type="match status" value="3"/>
</dbReference>
<dbReference type="GO" id="GO:0043565">
    <property type="term" value="F:sequence-specific DNA binding"/>
    <property type="evidence" value="ECO:0007669"/>
    <property type="project" value="InterPro"/>
</dbReference>
<organism evidence="2 3">
    <name type="scientific">Rhodobium orientis</name>
    <dbReference type="NCBI Taxonomy" id="34017"/>
    <lineage>
        <taxon>Bacteria</taxon>
        <taxon>Pseudomonadati</taxon>
        <taxon>Pseudomonadota</taxon>
        <taxon>Alphaproteobacteria</taxon>
        <taxon>Hyphomicrobiales</taxon>
        <taxon>Rhodobiaceae</taxon>
        <taxon>Rhodobium</taxon>
    </lineage>
</organism>
<dbReference type="Gene3D" id="1.10.10.60">
    <property type="entry name" value="Homeodomain-like"/>
    <property type="match status" value="1"/>
</dbReference>
<keyword evidence="3" id="KW-1185">Reference proteome</keyword>
<dbReference type="InterPro" id="IPR002197">
    <property type="entry name" value="HTH_Fis"/>
</dbReference>
<dbReference type="NCBIfam" id="TIGR00229">
    <property type="entry name" value="sensory_box"/>
    <property type="match status" value="1"/>
</dbReference>
<dbReference type="RefSeq" id="WP_111433957.1">
    <property type="nucleotide sequence ID" value="NZ_JACIGG010000008.1"/>
</dbReference>
<dbReference type="EMBL" id="NPEV01000014">
    <property type="protein sequence ID" value="RAI27786.1"/>
    <property type="molecule type" value="Genomic_DNA"/>
</dbReference>
<accession>A0A327JQD4</accession>
<sequence>MSDRAEKTRYRQFSRPSEWFHDVDHVAAAELAAVGSDIALILSEAGEVEDVSYANASLRPYAPDKWIGRRWEATVTSESVDKVRTLLSDITAARSTRRRQINHPAEGLPDLPVNYALVAIDGSSSTVALGQDLRKIADMQSRMVQNQLEMEREYRDLRQAETRYRMLFQLIAQPMFIVDGDLLRILDVNRAAAELVERPSSRLVGETVTTLFRRGAREDIDAVLEAAQRQGTADSLEVRLANQDGSYAMTVQPFRDDGKVNLLVRLRQITREGDDADSDAFDPQGLIWELPEAVVVTDGEGIVEQPNDQFLNMVKAVTREHVIGRNLNSWVGAAAIDMQLLMSNLKEKGEVRSFSTVIRDDFGKAIPVRIAAKRLTGPRSSRIGFLISEATGDSGYPSVTGALPYEPSNFGELVGRVPLKELLREASDIIEKLCIEAALRQTGNNRASAAEMLGLSRQSLYIKLKRHGVGAPEAE</sequence>
<comment type="caution">
    <text evidence="2">The sequence shown here is derived from an EMBL/GenBank/DDBJ whole genome shotgun (WGS) entry which is preliminary data.</text>
</comment>
<dbReference type="SUPFAM" id="SSF55785">
    <property type="entry name" value="PYP-like sensor domain (PAS domain)"/>
    <property type="match status" value="2"/>
</dbReference>
<dbReference type="Pfam" id="PF13188">
    <property type="entry name" value="PAS_8"/>
    <property type="match status" value="1"/>
</dbReference>
<name>A0A327JQD4_9HYPH</name>
<dbReference type="PRINTS" id="PR01590">
    <property type="entry name" value="HTHFIS"/>
</dbReference>